<sequence>MFRAKDLRKGYDRERYDQGRRRKLAPPPINIQPLPHVSDSMRLLASTPLRTSGIFTDVYQGVLLPDESILDRWGRIPPYHYNVSRSPSPECRSSPDIFDVPPEPLDTTDGLIQAMDGWRLHMLEEKAHGRHAQTAKDAKAVLHEAREDLCLFHEAFERILPLMPVVEDSGGDRNVRMGWCTIECHARYICSLHDEIKARERGVQNYNERYRVGHLVWQTYDSN</sequence>
<protein>
    <submittedName>
        <fullName evidence="2">Uncharacterized protein</fullName>
    </submittedName>
</protein>
<dbReference type="AlphaFoldDB" id="A0A0C9T1Y2"/>
<evidence type="ECO:0000313" key="3">
    <source>
        <dbReference type="Proteomes" id="UP000053263"/>
    </source>
</evidence>
<keyword evidence="3" id="KW-1185">Reference proteome</keyword>
<accession>A0A0C9T1Y2</accession>
<name>A0A0C9T1Y2_PLICR</name>
<proteinExistence type="predicted"/>
<reference evidence="2 3" key="1">
    <citation type="submission" date="2014-06" db="EMBL/GenBank/DDBJ databases">
        <title>Evolutionary Origins and Diversification of the Mycorrhizal Mutualists.</title>
        <authorList>
            <consortium name="DOE Joint Genome Institute"/>
            <consortium name="Mycorrhizal Genomics Consortium"/>
            <person name="Kohler A."/>
            <person name="Kuo A."/>
            <person name="Nagy L.G."/>
            <person name="Floudas D."/>
            <person name="Copeland A."/>
            <person name="Barry K.W."/>
            <person name="Cichocki N."/>
            <person name="Veneault-Fourrey C."/>
            <person name="LaButti K."/>
            <person name="Lindquist E.A."/>
            <person name="Lipzen A."/>
            <person name="Lundell T."/>
            <person name="Morin E."/>
            <person name="Murat C."/>
            <person name="Riley R."/>
            <person name="Ohm R."/>
            <person name="Sun H."/>
            <person name="Tunlid A."/>
            <person name="Henrissat B."/>
            <person name="Grigoriev I.V."/>
            <person name="Hibbett D.S."/>
            <person name="Martin F."/>
        </authorList>
    </citation>
    <scope>NUCLEOTIDE SEQUENCE [LARGE SCALE GENOMIC DNA]</scope>
    <source>
        <strain evidence="2 3">FD-325 SS-3</strain>
    </source>
</reference>
<feature type="region of interest" description="Disordered" evidence="1">
    <location>
        <begin position="1"/>
        <end position="32"/>
    </location>
</feature>
<dbReference type="Proteomes" id="UP000053263">
    <property type="component" value="Unassembled WGS sequence"/>
</dbReference>
<dbReference type="HOGENOM" id="CLU_1240586_0_0_1"/>
<feature type="compositionally biased region" description="Basic and acidic residues" evidence="1">
    <location>
        <begin position="1"/>
        <end position="19"/>
    </location>
</feature>
<organism evidence="2 3">
    <name type="scientific">Plicaturopsis crispa FD-325 SS-3</name>
    <dbReference type="NCBI Taxonomy" id="944288"/>
    <lineage>
        <taxon>Eukaryota</taxon>
        <taxon>Fungi</taxon>
        <taxon>Dikarya</taxon>
        <taxon>Basidiomycota</taxon>
        <taxon>Agaricomycotina</taxon>
        <taxon>Agaricomycetes</taxon>
        <taxon>Agaricomycetidae</taxon>
        <taxon>Amylocorticiales</taxon>
        <taxon>Amylocorticiaceae</taxon>
        <taxon>Plicatura</taxon>
        <taxon>Plicaturopsis crispa</taxon>
    </lineage>
</organism>
<dbReference type="EMBL" id="KN832580">
    <property type="protein sequence ID" value="KII83204.1"/>
    <property type="molecule type" value="Genomic_DNA"/>
</dbReference>
<gene>
    <name evidence="2" type="ORF">PLICRDRAFT_180606</name>
</gene>
<evidence type="ECO:0000256" key="1">
    <source>
        <dbReference type="SAM" id="MobiDB-lite"/>
    </source>
</evidence>
<evidence type="ECO:0000313" key="2">
    <source>
        <dbReference type="EMBL" id="KII83204.1"/>
    </source>
</evidence>